<evidence type="ECO:0000259" key="1">
    <source>
        <dbReference type="PROSITE" id="PS51118"/>
    </source>
</evidence>
<feature type="domain" description="HTH hxlR-type" evidence="1">
    <location>
        <begin position="1"/>
        <end position="26"/>
    </location>
</feature>
<protein>
    <submittedName>
        <fullName evidence="2">Winged helix-turn-helix transcriptional regulator</fullName>
    </submittedName>
</protein>
<evidence type="ECO:0000313" key="2">
    <source>
        <dbReference type="EMBL" id="QKG85879.1"/>
    </source>
</evidence>
<evidence type="ECO:0000313" key="3">
    <source>
        <dbReference type="Proteomes" id="UP000503088"/>
    </source>
</evidence>
<name>A0A7D3XKS2_9BACL</name>
<dbReference type="Gene3D" id="1.10.10.10">
    <property type="entry name" value="Winged helix-like DNA-binding domain superfamily/Winged helix DNA-binding domain"/>
    <property type="match status" value="1"/>
</dbReference>
<dbReference type="PROSITE" id="PS51118">
    <property type="entry name" value="HTH_HXLR"/>
    <property type="match status" value="1"/>
</dbReference>
<accession>A0A7D3XKS2</accession>
<gene>
    <name evidence="2" type="ORF">GXN76_03545</name>
</gene>
<sequence>MNKDQLINRVVYQEIPPRVEYSLGKH</sequence>
<dbReference type="RefSeq" id="WP_173225137.1">
    <property type="nucleotide sequence ID" value="NZ_CP048104.1"/>
</dbReference>
<keyword evidence="3" id="KW-1185">Reference proteome</keyword>
<dbReference type="Pfam" id="PF01638">
    <property type="entry name" value="HxlR"/>
    <property type="match status" value="1"/>
</dbReference>
<proteinExistence type="predicted"/>
<dbReference type="AlphaFoldDB" id="A0A7D3XKS2"/>
<dbReference type="InterPro" id="IPR036388">
    <property type="entry name" value="WH-like_DNA-bd_sf"/>
</dbReference>
<dbReference type="EMBL" id="CP048104">
    <property type="protein sequence ID" value="QKG85879.1"/>
    <property type="molecule type" value="Genomic_DNA"/>
</dbReference>
<organism evidence="2 3">
    <name type="scientific">Kroppenstedtia pulmonis</name>
    <dbReference type="NCBI Taxonomy" id="1380685"/>
    <lineage>
        <taxon>Bacteria</taxon>
        <taxon>Bacillati</taxon>
        <taxon>Bacillota</taxon>
        <taxon>Bacilli</taxon>
        <taxon>Bacillales</taxon>
        <taxon>Thermoactinomycetaceae</taxon>
        <taxon>Kroppenstedtia</taxon>
    </lineage>
</organism>
<dbReference type="KEGG" id="kpul:GXN76_03545"/>
<dbReference type="InterPro" id="IPR002577">
    <property type="entry name" value="HTH_HxlR"/>
</dbReference>
<dbReference type="Proteomes" id="UP000503088">
    <property type="component" value="Chromosome"/>
</dbReference>
<reference evidence="2 3" key="1">
    <citation type="submission" date="2020-01" db="EMBL/GenBank/DDBJ databases">
        <authorList>
            <person name="Gulvik C.A."/>
            <person name="Batra D.G."/>
        </authorList>
    </citation>
    <scope>NUCLEOTIDE SEQUENCE [LARGE SCALE GENOMIC DNA]</scope>
    <source>
        <strain evidence="2 3">W9323</strain>
    </source>
</reference>